<dbReference type="InterPro" id="IPR057431">
    <property type="entry name" value="LdpA_Fe-S-bd"/>
</dbReference>
<dbReference type="AlphaFoldDB" id="A0A524RVW5"/>
<dbReference type="GO" id="GO:0046872">
    <property type="term" value="F:metal ion binding"/>
    <property type="evidence" value="ECO:0007669"/>
    <property type="project" value="UniProtKB-KW"/>
</dbReference>
<protein>
    <submittedName>
        <fullName evidence="7">Fe-S cluster containing protein</fullName>
    </submittedName>
</protein>
<feature type="domain" description="4Fe-4S ferredoxin-type" evidence="6">
    <location>
        <begin position="111"/>
        <end position="140"/>
    </location>
</feature>
<feature type="domain" description="4Fe-4S ferredoxin-type" evidence="6">
    <location>
        <begin position="84"/>
        <end position="110"/>
    </location>
</feature>
<evidence type="ECO:0000256" key="3">
    <source>
        <dbReference type="ARBA" id="ARBA00022723"/>
    </source>
</evidence>
<dbReference type="PROSITE" id="PS51379">
    <property type="entry name" value="4FE4S_FER_2"/>
    <property type="match status" value="2"/>
</dbReference>
<evidence type="ECO:0000313" key="8">
    <source>
        <dbReference type="Proteomes" id="UP000315454"/>
    </source>
</evidence>
<gene>
    <name evidence="7" type="ORF">ERJ68_00300</name>
</gene>
<dbReference type="InterPro" id="IPR021039">
    <property type="entry name" value="Fe-S-bd_prot_LdpA_C"/>
</dbReference>
<dbReference type="GO" id="GO:0051539">
    <property type="term" value="F:4 iron, 4 sulfur cluster binding"/>
    <property type="evidence" value="ECO:0007669"/>
    <property type="project" value="UniProtKB-KW"/>
</dbReference>
<dbReference type="Pfam" id="PF25160">
    <property type="entry name" value="LdpA_Fe-S-bd"/>
    <property type="match status" value="1"/>
</dbReference>
<dbReference type="InterPro" id="IPR050157">
    <property type="entry name" value="PSI_iron-sulfur_center"/>
</dbReference>
<organism evidence="7 8">
    <name type="scientific">Aphanocapsa feldmannii 277cI</name>
    <dbReference type="NCBI Taxonomy" id="2507554"/>
    <lineage>
        <taxon>Bacteria</taxon>
        <taxon>Bacillati</taxon>
        <taxon>Cyanobacteriota</taxon>
        <taxon>Cyanophyceae</taxon>
        <taxon>Oscillatoriophycideae</taxon>
        <taxon>Chroococcales</taxon>
        <taxon>Microcystaceae</taxon>
        <taxon>Aphanocapsa</taxon>
    </lineage>
</organism>
<keyword evidence="4" id="KW-0408">Iron</keyword>
<keyword evidence="2" id="KW-0004">4Fe-4S</keyword>
<dbReference type="PANTHER" id="PTHR24960:SF79">
    <property type="entry name" value="PHOTOSYSTEM I IRON-SULFUR CENTER"/>
    <property type="match status" value="1"/>
</dbReference>
<evidence type="ECO:0000259" key="6">
    <source>
        <dbReference type="PROSITE" id="PS51379"/>
    </source>
</evidence>
<evidence type="ECO:0000256" key="4">
    <source>
        <dbReference type="ARBA" id="ARBA00023004"/>
    </source>
</evidence>
<evidence type="ECO:0000256" key="1">
    <source>
        <dbReference type="ARBA" id="ARBA00001966"/>
    </source>
</evidence>
<keyword evidence="3" id="KW-0479">Metal-binding</keyword>
<dbReference type="Gene3D" id="3.30.70.20">
    <property type="match status" value="1"/>
</dbReference>
<proteinExistence type="predicted"/>
<evidence type="ECO:0000256" key="5">
    <source>
        <dbReference type="ARBA" id="ARBA00023014"/>
    </source>
</evidence>
<dbReference type="EMBL" id="SRMN01000002">
    <property type="protein sequence ID" value="TGH28133.1"/>
    <property type="molecule type" value="Genomic_DNA"/>
</dbReference>
<keyword evidence="5" id="KW-0411">Iron-sulfur</keyword>
<evidence type="ECO:0000313" key="7">
    <source>
        <dbReference type="EMBL" id="TGH28133.1"/>
    </source>
</evidence>
<comment type="cofactor">
    <cofactor evidence="1">
        <name>[4Fe-4S] cluster</name>
        <dbReference type="ChEBI" id="CHEBI:49883"/>
    </cofactor>
</comment>
<name>A0A524RVW5_9CHRO</name>
<sequence length="344" mass="35840">MDPEQALGRGCWRKLICGASNQDLPAVEELAWAYSLAGVHCIDVAADPAVAAAARRGMAAATAAGARRPWLMVSLSDGEDAHFRKARFDPQRCPRDCPRPCQHSCPAQAIDSAGVRTDRCYGCGRCLTACPLGLISAHPWRLGLDQVGMVLTAIGPDAVEIHTAPGRTQGFQRLLPALRPLGGSLRRLAVSAGGGCDARTLARYLWCLHPQLLHEGQRPLWQLDGRPMSGDVGDGMAHAAVNLAAALVRLAPPGPLQLAGGTNASTQRLLERAGLARPPGAAGVAGLAFGGAARRLLAPWIATAQARGLALRDCPDLGRAAVRAAAGLLWGERGGNESLPAGSC</sequence>
<dbReference type="Pfam" id="PF12617">
    <property type="entry name" value="LdpA_C"/>
    <property type="match status" value="1"/>
</dbReference>
<accession>A0A524RVW5</accession>
<dbReference type="PROSITE" id="PS00198">
    <property type="entry name" value="4FE4S_FER_1"/>
    <property type="match status" value="1"/>
</dbReference>
<dbReference type="InterPro" id="IPR017900">
    <property type="entry name" value="4Fe4S_Fe_S_CS"/>
</dbReference>
<dbReference type="PANTHER" id="PTHR24960">
    <property type="entry name" value="PHOTOSYSTEM I IRON-SULFUR CENTER-RELATED"/>
    <property type="match status" value="1"/>
</dbReference>
<dbReference type="InterPro" id="IPR017896">
    <property type="entry name" value="4Fe4S_Fe-S-bd"/>
</dbReference>
<reference evidence="7 8" key="1">
    <citation type="journal article" date="2019" name="mSystems">
        <title>Life at home and on the roam: Genomic adaptions reflect the dual lifestyle of an intracellular, facultative symbiont.</title>
        <authorList>
            <person name="Burgsdorf I."/>
        </authorList>
    </citation>
    <scope>NUCLEOTIDE SEQUENCE [LARGE SCALE GENOMIC DNA]</scope>
    <source>
        <strain evidence="7">277cI</strain>
    </source>
</reference>
<comment type="caution">
    <text evidence="7">The sequence shown here is derived from an EMBL/GenBank/DDBJ whole genome shotgun (WGS) entry which is preliminary data.</text>
</comment>
<dbReference type="Proteomes" id="UP000315454">
    <property type="component" value="Unassembled WGS sequence"/>
</dbReference>
<evidence type="ECO:0000256" key="2">
    <source>
        <dbReference type="ARBA" id="ARBA00022485"/>
    </source>
</evidence>
<dbReference type="SUPFAM" id="SSF54862">
    <property type="entry name" value="4Fe-4S ferredoxins"/>
    <property type="match status" value="1"/>
</dbReference>